<evidence type="ECO:0000313" key="3">
    <source>
        <dbReference type="Proteomes" id="UP000548582"/>
    </source>
</evidence>
<evidence type="ECO:0000256" key="1">
    <source>
        <dbReference type="SAM" id="MobiDB-lite"/>
    </source>
</evidence>
<gene>
    <name evidence="2" type="ORF">GWK16_00875</name>
</gene>
<name>A0A848E6M7_9PROT</name>
<dbReference type="Proteomes" id="UP000548582">
    <property type="component" value="Unassembled WGS sequence"/>
</dbReference>
<evidence type="ECO:0000313" key="2">
    <source>
        <dbReference type="EMBL" id="NMJ39776.1"/>
    </source>
</evidence>
<comment type="caution">
    <text evidence="2">The sequence shown here is derived from an EMBL/GenBank/DDBJ whole genome shotgun (WGS) entry which is preliminary data.</text>
</comment>
<organism evidence="2 3">
    <name type="scientific">Neoroseomonas marina</name>
    <dbReference type="NCBI Taxonomy" id="1232220"/>
    <lineage>
        <taxon>Bacteria</taxon>
        <taxon>Pseudomonadati</taxon>
        <taxon>Pseudomonadota</taxon>
        <taxon>Alphaproteobacteria</taxon>
        <taxon>Acetobacterales</taxon>
        <taxon>Acetobacteraceae</taxon>
        <taxon>Neoroseomonas</taxon>
    </lineage>
</organism>
<protein>
    <submittedName>
        <fullName evidence="2">Uncharacterized protein</fullName>
    </submittedName>
</protein>
<dbReference type="RefSeq" id="WP_170052092.1">
    <property type="nucleotide sequence ID" value="NZ_JABBKX010000001.1"/>
</dbReference>
<proteinExistence type="predicted"/>
<sequence length="107" mass="11833">MAEARVPQEALRRPWHGASDRAEDPAVVLIRLHRAEVEAVIAYRRTAPGTEEQARAWRRVATLRERRVALMPAASATRLPPLPAAPATAGALSTWQKLRRRLGLGRG</sequence>
<keyword evidence="3" id="KW-1185">Reference proteome</keyword>
<feature type="region of interest" description="Disordered" evidence="1">
    <location>
        <begin position="1"/>
        <end position="20"/>
    </location>
</feature>
<dbReference type="AlphaFoldDB" id="A0A848E6M7"/>
<dbReference type="EMBL" id="JABBKX010000001">
    <property type="protein sequence ID" value="NMJ39776.1"/>
    <property type="molecule type" value="Genomic_DNA"/>
</dbReference>
<reference evidence="2 3" key="1">
    <citation type="submission" date="2020-03" db="EMBL/GenBank/DDBJ databases">
        <authorList>
            <person name="Sun Q."/>
        </authorList>
    </citation>
    <scope>NUCLEOTIDE SEQUENCE [LARGE SCALE GENOMIC DNA]</scope>
    <source>
        <strain evidence="2 3">JC162</strain>
    </source>
</reference>
<accession>A0A848E6M7</accession>